<evidence type="ECO:0000259" key="8">
    <source>
        <dbReference type="Pfam" id="PF04024"/>
    </source>
</evidence>
<dbReference type="Pfam" id="PF04024">
    <property type="entry name" value="PspC"/>
    <property type="match status" value="1"/>
</dbReference>
<dbReference type="OrthoDB" id="7359894at2"/>
<feature type="transmembrane region" description="Helical" evidence="7">
    <location>
        <begin position="327"/>
        <end position="348"/>
    </location>
</feature>
<feature type="region of interest" description="Disordered" evidence="6">
    <location>
        <begin position="1"/>
        <end position="87"/>
    </location>
</feature>
<gene>
    <name evidence="9" type="ORF">D7003_19460</name>
</gene>
<feature type="transmembrane region" description="Helical" evidence="7">
    <location>
        <begin position="355"/>
        <end position="374"/>
    </location>
</feature>
<feature type="compositionally biased region" description="Low complexity" evidence="6">
    <location>
        <begin position="26"/>
        <end position="36"/>
    </location>
</feature>
<protein>
    <submittedName>
        <fullName evidence="9">PspC domain-containing protein</fullName>
    </submittedName>
</protein>
<name>A0A3N0BK66_9MICC</name>
<evidence type="ECO:0000256" key="4">
    <source>
        <dbReference type="ARBA" id="ARBA00022989"/>
    </source>
</evidence>
<feature type="transmembrane region" description="Helical" evidence="7">
    <location>
        <begin position="202"/>
        <end position="220"/>
    </location>
</feature>
<dbReference type="PANTHER" id="PTHR33885:SF3">
    <property type="entry name" value="PHAGE SHOCK PROTEIN C"/>
    <property type="match status" value="1"/>
</dbReference>
<evidence type="ECO:0000256" key="3">
    <source>
        <dbReference type="ARBA" id="ARBA00022692"/>
    </source>
</evidence>
<feature type="transmembrane region" description="Helical" evidence="7">
    <location>
        <begin position="175"/>
        <end position="196"/>
    </location>
</feature>
<evidence type="ECO:0000256" key="5">
    <source>
        <dbReference type="ARBA" id="ARBA00023136"/>
    </source>
</evidence>
<evidence type="ECO:0000313" key="9">
    <source>
        <dbReference type="EMBL" id="RNL48818.1"/>
    </source>
</evidence>
<accession>A0A3N0BK66</accession>
<keyword evidence="10" id="KW-1185">Reference proteome</keyword>
<feature type="compositionally biased region" description="Pro residues" evidence="6">
    <location>
        <begin position="44"/>
        <end position="62"/>
    </location>
</feature>
<dbReference type="GO" id="GO:0005886">
    <property type="term" value="C:plasma membrane"/>
    <property type="evidence" value="ECO:0007669"/>
    <property type="project" value="UniProtKB-SubCell"/>
</dbReference>
<evidence type="ECO:0000256" key="7">
    <source>
        <dbReference type="SAM" id="Phobius"/>
    </source>
</evidence>
<proteinExistence type="predicted"/>
<feature type="transmembrane region" description="Helical" evidence="7">
    <location>
        <begin position="297"/>
        <end position="315"/>
    </location>
</feature>
<comment type="caution">
    <text evidence="9">The sequence shown here is derived from an EMBL/GenBank/DDBJ whole genome shotgun (WGS) entry which is preliminary data.</text>
</comment>
<evidence type="ECO:0000256" key="1">
    <source>
        <dbReference type="ARBA" id="ARBA00004162"/>
    </source>
</evidence>
<dbReference type="PANTHER" id="PTHR33885">
    <property type="entry name" value="PHAGE SHOCK PROTEIN C"/>
    <property type="match status" value="1"/>
</dbReference>
<feature type="domain" description="Phage shock protein PspC N-terminal" evidence="8">
    <location>
        <begin position="107"/>
        <end position="156"/>
    </location>
</feature>
<dbReference type="EMBL" id="RBED01000148">
    <property type="protein sequence ID" value="RNL48818.1"/>
    <property type="molecule type" value="Genomic_DNA"/>
</dbReference>
<sequence length="501" mass="50943">MNPHTPHTPHPPQPDDNDGTSEVPDGSSGSPLGSGSADESGNTPQPPEPPPGGPAPEPPPLYTPQDSGQGSVPPPPPYPYGPMPAGAGDRPQGFFDWIRSLGVSRGRDRWIGGVASGVAQRLGVDPLIVRGVLIVLTIFAGVGILLYGIAWSLLPEPDGRIHAREAASGRWTTGMTGALITTLIGFPSLGSGAWGWDRSGFGFAWTVFWVGGVIYFIYYLSSRSKTRNGVPAAYPQPSGAVPAGSAASTPARNFSQPGYAYPGYNQPDYSKPGYAPDPGAGGSPAAAKRNTGPGAPAVAITAGAALVVGGGLRALDAANVIELGAAGIAVAWAGAAAVLGLGILIAGLRGRASGVLGFFAVIALVVGAVFNVAFNATPAGDRFRFTSTDWSPASIEQARAGLDLAASSATADLTGLALRAPLESDVVVPFHATASELTIIIPGTVPVRIDADMTMGELNDGSQLRSGTSSVHRGYNTNLSGASLVLRISGTMSSISIQEGN</sequence>
<dbReference type="AlphaFoldDB" id="A0A3N0BK66"/>
<feature type="compositionally biased region" description="Pro residues" evidence="6">
    <location>
        <begin position="72"/>
        <end position="82"/>
    </location>
</feature>
<feature type="transmembrane region" description="Helical" evidence="7">
    <location>
        <begin position="127"/>
        <end position="154"/>
    </location>
</feature>
<keyword evidence="5 7" id="KW-0472">Membrane</keyword>
<comment type="subcellular location">
    <subcellularLocation>
        <location evidence="1">Cell membrane</location>
        <topology evidence="1">Single-pass membrane protein</topology>
    </subcellularLocation>
</comment>
<evidence type="ECO:0000313" key="10">
    <source>
        <dbReference type="Proteomes" id="UP000273807"/>
    </source>
</evidence>
<dbReference type="InterPro" id="IPR007168">
    <property type="entry name" value="Phageshock_PspC_N"/>
</dbReference>
<organism evidence="9 10">
    <name type="scientific">Arthrobacter oryzae</name>
    <dbReference type="NCBI Taxonomy" id="409290"/>
    <lineage>
        <taxon>Bacteria</taxon>
        <taxon>Bacillati</taxon>
        <taxon>Actinomycetota</taxon>
        <taxon>Actinomycetes</taxon>
        <taxon>Micrococcales</taxon>
        <taxon>Micrococcaceae</taxon>
        <taxon>Arthrobacter</taxon>
    </lineage>
</organism>
<evidence type="ECO:0000256" key="2">
    <source>
        <dbReference type="ARBA" id="ARBA00022475"/>
    </source>
</evidence>
<dbReference type="InterPro" id="IPR052027">
    <property type="entry name" value="PspC"/>
</dbReference>
<keyword evidence="2" id="KW-1003">Cell membrane</keyword>
<keyword evidence="4 7" id="KW-1133">Transmembrane helix</keyword>
<dbReference type="Proteomes" id="UP000273807">
    <property type="component" value="Unassembled WGS sequence"/>
</dbReference>
<reference evidence="9 10" key="1">
    <citation type="submission" date="2018-10" db="EMBL/GenBank/DDBJ databases">
        <title>Genome sequencing of Arthrobacter oryzae TNB02.</title>
        <authorList>
            <person name="Cho Y.-J."/>
            <person name="Cho A."/>
            <person name="Kim O.-S."/>
        </authorList>
    </citation>
    <scope>NUCLEOTIDE SEQUENCE [LARGE SCALE GENOMIC DNA]</scope>
    <source>
        <strain evidence="9 10">TNB02</strain>
    </source>
</reference>
<feature type="compositionally biased region" description="Pro residues" evidence="6">
    <location>
        <begin position="1"/>
        <end position="14"/>
    </location>
</feature>
<evidence type="ECO:0000256" key="6">
    <source>
        <dbReference type="SAM" id="MobiDB-lite"/>
    </source>
</evidence>
<keyword evidence="3 7" id="KW-0812">Transmembrane</keyword>